<keyword evidence="1" id="KW-0547">Nucleotide-binding</keyword>
<keyword evidence="1" id="KW-0067">ATP-binding</keyword>
<protein>
    <submittedName>
        <fullName evidence="1">ATP-binding protein</fullName>
    </submittedName>
</protein>
<dbReference type="InterPro" id="IPR027417">
    <property type="entry name" value="P-loop_NTPase"/>
</dbReference>
<evidence type="ECO:0000313" key="2">
    <source>
        <dbReference type="Proteomes" id="UP000638263"/>
    </source>
</evidence>
<dbReference type="SUPFAM" id="SSF52540">
    <property type="entry name" value="P-loop containing nucleoside triphosphate hydrolases"/>
    <property type="match status" value="1"/>
</dbReference>
<name>A0A917VXV5_9NOCA</name>
<reference evidence="1" key="2">
    <citation type="submission" date="2020-09" db="EMBL/GenBank/DDBJ databases">
        <authorList>
            <person name="Sun Q."/>
            <person name="Zhou Y."/>
        </authorList>
    </citation>
    <scope>NUCLEOTIDE SEQUENCE</scope>
    <source>
        <strain evidence="1">CGMCC 4.3508</strain>
    </source>
</reference>
<proteinExistence type="predicted"/>
<dbReference type="Proteomes" id="UP000638263">
    <property type="component" value="Unassembled WGS sequence"/>
</dbReference>
<dbReference type="AlphaFoldDB" id="A0A917VXV5"/>
<dbReference type="EMBL" id="BMMH01000016">
    <property type="protein sequence ID" value="GGL34605.1"/>
    <property type="molecule type" value="Genomic_DNA"/>
</dbReference>
<accession>A0A917VXV5</accession>
<evidence type="ECO:0000313" key="1">
    <source>
        <dbReference type="EMBL" id="GGL34605.1"/>
    </source>
</evidence>
<comment type="caution">
    <text evidence="1">The sequence shown here is derived from an EMBL/GenBank/DDBJ whole genome shotgun (WGS) entry which is preliminary data.</text>
</comment>
<dbReference type="Gene3D" id="3.40.50.300">
    <property type="entry name" value="P-loop containing nucleotide triphosphate hydrolases"/>
    <property type="match status" value="1"/>
</dbReference>
<sequence>MPNPVRLGTLDGVNPPLDSVPLNPAESIFPESDSETVRPRAVDDLRGRSTRELRYPAGAAVLFAGIPGAGKSTALRRLFGSDPDAEHAIPGPDRSVVLDSIHARNSWRRRLAWLPYPLWRPVVHVVHFGRIWVALRDHRGPVVIHDCGTIGFTRRMLTRWAARHGRELHMVLLDVPATVALAGQYARGRRVGRLSFNWHVWRWRRMLLRLETGTGPRPAPASVVVIDRGVVDRLRVRFAA</sequence>
<gene>
    <name evidence="1" type="ORF">GCM10011588_56690</name>
</gene>
<keyword evidence="2" id="KW-1185">Reference proteome</keyword>
<dbReference type="RefSeq" id="WP_229719065.1">
    <property type="nucleotide sequence ID" value="NZ_BMMH01000016.1"/>
</dbReference>
<reference evidence="1" key="1">
    <citation type="journal article" date="2014" name="Int. J. Syst. Evol. Microbiol.">
        <title>Complete genome sequence of Corynebacterium casei LMG S-19264T (=DSM 44701T), isolated from a smear-ripened cheese.</title>
        <authorList>
            <consortium name="US DOE Joint Genome Institute (JGI-PGF)"/>
            <person name="Walter F."/>
            <person name="Albersmeier A."/>
            <person name="Kalinowski J."/>
            <person name="Ruckert C."/>
        </authorList>
    </citation>
    <scope>NUCLEOTIDE SEQUENCE</scope>
    <source>
        <strain evidence="1">CGMCC 4.3508</strain>
    </source>
</reference>
<organism evidence="1 2">
    <name type="scientific">Nocardia jinanensis</name>
    <dbReference type="NCBI Taxonomy" id="382504"/>
    <lineage>
        <taxon>Bacteria</taxon>
        <taxon>Bacillati</taxon>
        <taxon>Actinomycetota</taxon>
        <taxon>Actinomycetes</taxon>
        <taxon>Mycobacteriales</taxon>
        <taxon>Nocardiaceae</taxon>
        <taxon>Nocardia</taxon>
    </lineage>
</organism>
<dbReference type="GO" id="GO:0005524">
    <property type="term" value="F:ATP binding"/>
    <property type="evidence" value="ECO:0007669"/>
    <property type="project" value="UniProtKB-KW"/>
</dbReference>